<accession>A0A2M6UIR8</accession>
<keyword evidence="1" id="KW-1133">Transmembrane helix</keyword>
<feature type="transmembrane region" description="Helical" evidence="1">
    <location>
        <begin position="20"/>
        <end position="38"/>
    </location>
</feature>
<reference evidence="2 3" key="1">
    <citation type="submission" date="2015-06" db="EMBL/GenBank/DDBJ databases">
        <title>Comparative genome analysis of nirS-carrying Bradyrhizobium sp. strains.</title>
        <authorList>
            <person name="Ishii S."/>
            <person name="Jang J."/>
            <person name="Nishizawa T."/>
            <person name="Senoo K."/>
        </authorList>
    </citation>
    <scope>NUCLEOTIDE SEQUENCE [LARGE SCALE GENOMIC DNA]</scope>
    <source>
        <strain evidence="2 3">TSA1</strain>
    </source>
</reference>
<dbReference type="EMBL" id="LFJC01000003">
    <property type="protein sequence ID" value="PIT04503.1"/>
    <property type="molecule type" value="Genomic_DNA"/>
</dbReference>
<evidence type="ECO:0000313" key="2">
    <source>
        <dbReference type="EMBL" id="PIT04503.1"/>
    </source>
</evidence>
<proteinExistence type="predicted"/>
<dbReference type="AlphaFoldDB" id="A0A2M6UIR8"/>
<dbReference type="RefSeq" id="WP_100179621.1">
    <property type="nucleotide sequence ID" value="NZ_LFJC01000003.1"/>
</dbReference>
<evidence type="ECO:0000256" key="1">
    <source>
        <dbReference type="SAM" id="Phobius"/>
    </source>
</evidence>
<dbReference type="Proteomes" id="UP000228930">
    <property type="component" value="Unassembled WGS sequence"/>
</dbReference>
<feature type="transmembrane region" description="Helical" evidence="1">
    <location>
        <begin position="86"/>
        <end position="110"/>
    </location>
</feature>
<evidence type="ECO:0000313" key="3">
    <source>
        <dbReference type="Proteomes" id="UP000228930"/>
    </source>
</evidence>
<name>A0A2M6UIR8_9BRAD</name>
<keyword evidence="1" id="KW-0472">Membrane</keyword>
<protein>
    <submittedName>
        <fullName evidence="2">Uncharacterized protein</fullName>
    </submittedName>
</protein>
<comment type="caution">
    <text evidence="2">The sequence shown here is derived from an EMBL/GenBank/DDBJ whole genome shotgun (WGS) entry which is preliminary data.</text>
</comment>
<gene>
    <name evidence="2" type="ORF">TSA1_29930</name>
</gene>
<keyword evidence="1" id="KW-0812">Transmembrane</keyword>
<sequence>MAFLNAALSAIPSVAGSKYSLIAYALAIGAYVFFVWRVTRNKNLLKSIEKLPARDRLSALEIEMGGVRLARGISPEQWLRSRIHRYYFLAFVVACLLVLGILLISLLVAAGKIDVAVDLYDPASTRQRDNANYSPVAIPGARADGSDFSGVTSSQEKIGSGGLLSNDDAWQTTYLYEKADGIIRIKPLLPYLTDENRTRVFSGRDFWKSDLQGTQPLLSVRVVNNSRETLLLTEMELTVAASEIDERPIITPLAGSYRGQLVFLNQGWGPVLDPSLKYSIRPIGECKDRFALTSPITPKLDPFDASTSISIKESVPQELIDKTKQCEKTISYICAEDFCSDLNDPTIQCLDTKQDQRCLTVNKVASRYVDRFLENPDLKDRLKGRPPKIHYERACSKTPICINAELSYKDKLGKSRISRFATYVYLDPQESHGALPPSQTYDVFLIAGRVGTTVRKATSQQIRPGDADQFLVRIFSNKSATYKFQLAIRDAGAAIVWQGDFEMGILAPRTSH</sequence>
<keyword evidence="3" id="KW-1185">Reference proteome</keyword>
<organism evidence="2 3">
    <name type="scientific">Bradyrhizobium nitroreducens</name>
    <dbReference type="NCBI Taxonomy" id="709803"/>
    <lineage>
        <taxon>Bacteria</taxon>
        <taxon>Pseudomonadati</taxon>
        <taxon>Pseudomonadota</taxon>
        <taxon>Alphaproteobacteria</taxon>
        <taxon>Hyphomicrobiales</taxon>
        <taxon>Nitrobacteraceae</taxon>
        <taxon>Bradyrhizobium</taxon>
    </lineage>
</organism>